<dbReference type="EMBL" id="JBHFNT010000072">
    <property type="protein sequence ID" value="MFB2834750.1"/>
    <property type="molecule type" value="Genomic_DNA"/>
</dbReference>
<feature type="transmembrane region" description="Helical" evidence="1">
    <location>
        <begin position="31"/>
        <end position="47"/>
    </location>
</feature>
<gene>
    <name evidence="3" type="ORF">ACE1CA_09475</name>
</gene>
<comment type="caution">
    <text evidence="3">The sequence shown here is derived from an EMBL/GenBank/DDBJ whole genome shotgun (WGS) entry which is preliminary data.</text>
</comment>
<evidence type="ECO:0000313" key="3">
    <source>
        <dbReference type="EMBL" id="MFB2834750.1"/>
    </source>
</evidence>
<reference evidence="3 4" key="1">
    <citation type="submission" date="2024-09" db="EMBL/GenBank/DDBJ databases">
        <title>Floridaenema gen nov. (Aerosakkonemataceae, Aerosakkonematales ord. nov., Cyanobacteria) from benthic tropical and subtropical fresh waters, with the description of four new species.</title>
        <authorList>
            <person name="Moretto J.A."/>
            <person name="Berthold D.E."/>
            <person name="Lefler F.W."/>
            <person name="Huang I.-S."/>
            <person name="Laughinghouse H. IV."/>
        </authorList>
    </citation>
    <scope>NUCLEOTIDE SEQUENCE [LARGE SCALE GENOMIC DNA]</scope>
    <source>
        <strain evidence="3 4">BLCC-F167</strain>
    </source>
</reference>
<dbReference type="Gene3D" id="3.40.190.120">
    <property type="entry name" value="Osmoprotection protein (prox), domain 2"/>
    <property type="match status" value="1"/>
</dbReference>
<dbReference type="CDD" id="cd13613">
    <property type="entry name" value="PBP2_Opu_like_2"/>
    <property type="match status" value="1"/>
</dbReference>
<protein>
    <submittedName>
        <fullName evidence="3">Glycine betaine ABC transporter substrate-binding protein</fullName>
    </submittedName>
</protein>
<feature type="domain" description="ABC-type glycine betaine transport system substrate-binding" evidence="2">
    <location>
        <begin position="56"/>
        <end position="318"/>
    </location>
</feature>
<organism evidence="3 4">
    <name type="scientific">Floridaenema evergladense BLCC-F167</name>
    <dbReference type="NCBI Taxonomy" id="3153639"/>
    <lineage>
        <taxon>Bacteria</taxon>
        <taxon>Bacillati</taxon>
        <taxon>Cyanobacteriota</taxon>
        <taxon>Cyanophyceae</taxon>
        <taxon>Oscillatoriophycideae</taxon>
        <taxon>Aerosakkonematales</taxon>
        <taxon>Aerosakkonemataceae</taxon>
        <taxon>Floridanema</taxon>
        <taxon>Floridanema evergladense</taxon>
    </lineage>
</organism>
<dbReference type="Proteomes" id="UP001576780">
    <property type="component" value="Unassembled WGS sequence"/>
</dbReference>
<dbReference type="RefSeq" id="WP_413277175.1">
    <property type="nucleotide sequence ID" value="NZ_JBHFNT010000072.1"/>
</dbReference>
<proteinExistence type="predicted"/>
<dbReference type="Gene3D" id="3.40.190.10">
    <property type="entry name" value="Periplasmic binding protein-like II"/>
    <property type="match status" value="1"/>
</dbReference>
<keyword evidence="1" id="KW-0812">Transmembrane</keyword>
<evidence type="ECO:0000313" key="4">
    <source>
        <dbReference type="Proteomes" id="UP001576780"/>
    </source>
</evidence>
<keyword evidence="4" id="KW-1185">Reference proteome</keyword>
<evidence type="ECO:0000256" key="1">
    <source>
        <dbReference type="SAM" id="Phobius"/>
    </source>
</evidence>
<accession>A0ABV4WI78</accession>
<name>A0ABV4WI78_9CYAN</name>
<sequence length="324" mass="36634">MINLSWERSPSSIIYYHLGSKHNSDMKKRDFILLCVLGFSLAMLIASCSVKPDNLIAIGSKNFTEQLVLGEILAQHIEANTNLKVQRKLNLGDTFACHQALINGKIDAYVEYTGAAFSAILQNEPISNPQEVYQLTQQKYEQNFNLELMPPLGFNNPFAIMIRGEDARGLQVQTISQVAQKTPLWRAGFADEFLERKDGFPGLAKTYNLQFAEPPKVMDSQLIYSALKNRKVDLVAGHSTDGQIGRFDLAILQDDRLFFPPYQAVPIIRQQTLAKHPELREVLQQLSGKISEPEIKRLNFQVEGEKRELKQVVQQFLQSKGLIT</sequence>
<dbReference type="InterPro" id="IPR007210">
    <property type="entry name" value="ABC_Gly_betaine_transp_sub-bd"/>
</dbReference>
<keyword evidence="1" id="KW-0472">Membrane</keyword>
<keyword evidence="1" id="KW-1133">Transmembrane helix</keyword>
<dbReference type="Pfam" id="PF04069">
    <property type="entry name" value="OpuAC"/>
    <property type="match status" value="1"/>
</dbReference>
<evidence type="ECO:0000259" key="2">
    <source>
        <dbReference type="Pfam" id="PF04069"/>
    </source>
</evidence>
<dbReference type="SUPFAM" id="SSF53850">
    <property type="entry name" value="Periplasmic binding protein-like II"/>
    <property type="match status" value="1"/>
</dbReference>